<dbReference type="Proteomes" id="UP000828390">
    <property type="component" value="Unassembled WGS sequence"/>
</dbReference>
<sequence length="81" mass="9273">MWAELVNALSGLFCASLNFMDTKTTVMPRWSFRPSGIAAEYYSFDSRFMRFAALPREIVCTENLTPWEKLLPCESQVATNI</sequence>
<dbReference type="PANTHER" id="PTHR12959:SF11">
    <property type="entry name" value="GPI TRANSAMIDASE COMPONENT PIG-T"/>
    <property type="match status" value="1"/>
</dbReference>
<reference evidence="1" key="1">
    <citation type="journal article" date="2019" name="bioRxiv">
        <title>The Genome of the Zebra Mussel, Dreissena polymorpha: A Resource for Invasive Species Research.</title>
        <authorList>
            <person name="McCartney M.A."/>
            <person name="Auch B."/>
            <person name="Kono T."/>
            <person name="Mallez S."/>
            <person name="Zhang Y."/>
            <person name="Obille A."/>
            <person name="Becker A."/>
            <person name="Abrahante J.E."/>
            <person name="Garbe J."/>
            <person name="Badalamenti J.P."/>
            <person name="Herman A."/>
            <person name="Mangelson H."/>
            <person name="Liachko I."/>
            <person name="Sullivan S."/>
            <person name="Sone E.D."/>
            <person name="Koren S."/>
            <person name="Silverstein K.A.T."/>
            <person name="Beckman K.B."/>
            <person name="Gohl D.M."/>
        </authorList>
    </citation>
    <scope>NUCLEOTIDE SEQUENCE</scope>
    <source>
        <strain evidence="1">Duluth1</strain>
        <tissue evidence="1">Whole animal</tissue>
    </source>
</reference>
<protein>
    <submittedName>
        <fullName evidence="1">Uncharacterized protein</fullName>
    </submittedName>
</protein>
<name>A0A9D4E3S1_DREPO</name>
<evidence type="ECO:0000313" key="2">
    <source>
        <dbReference type="Proteomes" id="UP000828390"/>
    </source>
</evidence>
<dbReference type="AlphaFoldDB" id="A0A9D4E3S1"/>
<proteinExistence type="predicted"/>
<dbReference type="EMBL" id="JAIWYP010000009">
    <property type="protein sequence ID" value="KAH3771614.1"/>
    <property type="molecule type" value="Genomic_DNA"/>
</dbReference>
<dbReference type="PANTHER" id="PTHR12959">
    <property type="entry name" value="GPI TRANSAMIDASE COMPONENT PIG-T-RELATED"/>
    <property type="match status" value="1"/>
</dbReference>
<dbReference type="Pfam" id="PF04113">
    <property type="entry name" value="Gpi16"/>
    <property type="match status" value="1"/>
</dbReference>
<keyword evidence="2" id="KW-1185">Reference proteome</keyword>
<dbReference type="InterPro" id="IPR007245">
    <property type="entry name" value="PIG-T"/>
</dbReference>
<dbReference type="GO" id="GO:0016255">
    <property type="term" value="P:attachment of GPI anchor to protein"/>
    <property type="evidence" value="ECO:0007669"/>
    <property type="project" value="InterPro"/>
</dbReference>
<dbReference type="GO" id="GO:0042765">
    <property type="term" value="C:GPI-anchor transamidase complex"/>
    <property type="evidence" value="ECO:0007669"/>
    <property type="project" value="InterPro"/>
</dbReference>
<reference evidence="1" key="2">
    <citation type="submission" date="2020-11" db="EMBL/GenBank/DDBJ databases">
        <authorList>
            <person name="McCartney M.A."/>
            <person name="Auch B."/>
            <person name="Kono T."/>
            <person name="Mallez S."/>
            <person name="Becker A."/>
            <person name="Gohl D.M."/>
            <person name="Silverstein K.A.T."/>
            <person name="Koren S."/>
            <person name="Bechman K.B."/>
            <person name="Herman A."/>
            <person name="Abrahante J.E."/>
            <person name="Garbe J."/>
        </authorList>
    </citation>
    <scope>NUCLEOTIDE SEQUENCE</scope>
    <source>
        <strain evidence="1">Duluth1</strain>
        <tissue evidence="1">Whole animal</tissue>
    </source>
</reference>
<gene>
    <name evidence="1" type="ORF">DPMN_172940</name>
</gene>
<comment type="caution">
    <text evidence="1">The sequence shown here is derived from an EMBL/GenBank/DDBJ whole genome shotgun (WGS) entry which is preliminary data.</text>
</comment>
<organism evidence="1 2">
    <name type="scientific">Dreissena polymorpha</name>
    <name type="common">Zebra mussel</name>
    <name type="synonym">Mytilus polymorpha</name>
    <dbReference type="NCBI Taxonomy" id="45954"/>
    <lineage>
        <taxon>Eukaryota</taxon>
        <taxon>Metazoa</taxon>
        <taxon>Spiralia</taxon>
        <taxon>Lophotrochozoa</taxon>
        <taxon>Mollusca</taxon>
        <taxon>Bivalvia</taxon>
        <taxon>Autobranchia</taxon>
        <taxon>Heteroconchia</taxon>
        <taxon>Euheterodonta</taxon>
        <taxon>Imparidentia</taxon>
        <taxon>Neoheterodontei</taxon>
        <taxon>Myida</taxon>
        <taxon>Dreissenoidea</taxon>
        <taxon>Dreissenidae</taxon>
        <taxon>Dreissena</taxon>
    </lineage>
</organism>
<accession>A0A9D4E3S1</accession>
<evidence type="ECO:0000313" key="1">
    <source>
        <dbReference type="EMBL" id="KAH3771614.1"/>
    </source>
</evidence>